<dbReference type="AlphaFoldDB" id="A0A382NVM2"/>
<feature type="region of interest" description="Disordered" evidence="1">
    <location>
        <begin position="138"/>
        <end position="160"/>
    </location>
</feature>
<proteinExistence type="predicted"/>
<dbReference type="EMBL" id="UINC01102713">
    <property type="protein sequence ID" value="SVC64548.1"/>
    <property type="molecule type" value="Genomic_DNA"/>
</dbReference>
<protein>
    <submittedName>
        <fullName evidence="2">Uncharacterized protein</fullName>
    </submittedName>
</protein>
<sequence>MKILNKILKPRYLLVLLALGGGALLTMLQATSNECFSTADGDLTEQSTFGTYNGSAQSGCGSNLALDYIISQGNTVSWSGFEGPISGNVEVKSGGSLDINGNATFGGTLTNAGTVTVEAPTNPDNASADNSTFFTITNPSGHTSENGTTSTFNVTLDSSP</sequence>
<feature type="non-terminal residue" evidence="2">
    <location>
        <position position="160"/>
    </location>
</feature>
<gene>
    <name evidence="2" type="ORF">METZ01_LOCUS317402</name>
</gene>
<evidence type="ECO:0000313" key="2">
    <source>
        <dbReference type="EMBL" id="SVC64548.1"/>
    </source>
</evidence>
<evidence type="ECO:0000256" key="1">
    <source>
        <dbReference type="SAM" id="MobiDB-lite"/>
    </source>
</evidence>
<name>A0A382NVM2_9ZZZZ</name>
<reference evidence="2" key="1">
    <citation type="submission" date="2018-05" db="EMBL/GenBank/DDBJ databases">
        <authorList>
            <person name="Lanie J.A."/>
            <person name="Ng W.-L."/>
            <person name="Kazmierczak K.M."/>
            <person name="Andrzejewski T.M."/>
            <person name="Davidsen T.M."/>
            <person name="Wayne K.J."/>
            <person name="Tettelin H."/>
            <person name="Glass J.I."/>
            <person name="Rusch D."/>
            <person name="Podicherti R."/>
            <person name="Tsui H.-C.T."/>
            <person name="Winkler M.E."/>
        </authorList>
    </citation>
    <scope>NUCLEOTIDE SEQUENCE</scope>
</reference>
<organism evidence="2">
    <name type="scientific">marine metagenome</name>
    <dbReference type="NCBI Taxonomy" id="408172"/>
    <lineage>
        <taxon>unclassified sequences</taxon>
        <taxon>metagenomes</taxon>
        <taxon>ecological metagenomes</taxon>
    </lineage>
</organism>
<accession>A0A382NVM2</accession>